<dbReference type="SUPFAM" id="SSF53335">
    <property type="entry name" value="S-adenosyl-L-methionine-dependent methyltransferases"/>
    <property type="match status" value="1"/>
</dbReference>
<dbReference type="EMBL" id="CAACVJ010000685">
    <property type="protein sequence ID" value="VEP18407.1"/>
    <property type="molecule type" value="Genomic_DNA"/>
</dbReference>
<dbReference type="PROSITE" id="PS51682">
    <property type="entry name" value="SAM_OMT_I"/>
    <property type="match status" value="1"/>
</dbReference>
<dbReference type="CDD" id="cd02440">
    <property type="entry name" value="AdoMet_MTases"/>
    <property type="match status" value="1"/>
</dbReference>
<gene>
    <name evidence="4" type="ORF">H1P_780016</name>
</gene>
<evidence type="ECO:0000256" key="2">
    <source>
        <dbReference type="ARBA" id="ARBA00022679"/>
    </source>
</evidence>
<proteinExistence type="predicted"/>
<dbReference type="GO" id="GO:0032259">
    <property type="term" value="P:methylation"/>
    <property type="evidence" value="ECO:0007669"/>
    <property type="project" value="UniProtKB-KW"/>
</dbReference>
<dbReference type="OrthoDB" id="9816424at2"/>
<evidence type="ECO:0000313" key="5">
    <source>
        <dbReference type="Proteomes" id="UP000320055"/>
    </source>
</evidence>
<evidence type="ECO:0000313" key="4">
    <source>
        <dbReference type="EMBL" id="VEP18407.1"/>
    </source>
</evidence>
<accession>A0A563W442</accession>
<dbReference type="RefSeq" id="WP_144867738.1">
    <property type="nucleotide sequence ID" value="NZ_LR213836.1"/>
</dbReference>
<keyword evidence="1 4" id="KW-0489">Methyltransferase</keyword>
<dbReference type="PANTHER" id="PTHR43836">
    <property type="entry name" value="CATECHOL O-METHYLTRANSFERASE 1-RELATED"/>
    <property type="match status" value="1"/>
</dbReference>
<dbReference type="InterPro" id="IPR029063">
    <property type="entry name" value="SAM-dependent_MTases_sf"/>
</dbReference>
<sequence>MKISIKNALDQSFETLYNRYLRDKRNTDIVMSQALKELENNHHQQVGFPSAYVEVLRSCIETKRLQVKTIKKTGSLKKSIDKIYLKQFLTLINVLRQNVLPIEINTAKEIALIADSFRSTSKTYQESNWVGDVHTHFQNSSSFGEKGRILNTAIRIMLPQQCLELGTAYGMSALFIMEALKSIGDLGQLITVEGGELQYNLSSKILQEKYGDRINCHLGMTQDLLPELVKSVAKIDFIFHDAGHRKENYIRDFNTLLPVLKPGSVFLIDDIYWEDTLFSFGEARCYEGWTEIINHPRVIYAVEINKDLGMALID</sequence>
<protein>
    <submittedName>
        <fullName evidence="4">Methyltransferase domain-containing protein</fullName>
    </submittedName>
</protein>
<dbReference type="AlphaFoldDB" id="A0A563W442"/>
<keyword evidence="3" id="KW-0949">S-adenosyl-L-methionine</keyword>
<dbReference type="GO" id="GO:0008171">
    <property type="term" value="F:O-methyltransferase activity"/>
    <property type="evidence" value="ECO:0007669"/>
    <property type="project" value="InterPro"/>
</dbReference>
<name>A0A563W442_9CYAN</name>
<dbReference type="Proteomes" id="UP000320055">
    <property type="component" value="Unassembled WGS sequence"/>
</dbReference>
<evidence type="ECO:0000256" key="1">
    <source>
        <dbReference type="ARBA" id="ARBA00022603"/>
    </source>
</evidence>
<organism evidence="4 5">
    <name type="scientific">Hyella patelloides LEGE 07179</name>
    <dbReference type="NCBI Taxonomy" id="945734"/>
    <lineage>
        <taxon>Bacteria</taxon>
        <taxon>Bacillati</taxon>
        <taxon>Cyanobacteriota</taxon>
        <taxon>Cyanophyceae</taxon>
        <taxon>Pleurocapsales</taxon>
        <taxon>Hyellaceae</taxon>
        <taxon>Hyella</taxon>
    </lineage>
</organism>
<keyword evidence="2 4" id="KW-0808">Transferase</keyword>
<dbReference type="InterPro" id="IPR002935">
    <property type="entry name" value="SAM_O-MeTrfase"/>
</dbReference>
<dbReference type="PANTHER" id="PTHR43836:SF2">
    <property type="entry name" value="CATECHOL O-METHYLTRANSFERASE 1-RELATED"/>
    <property type="match status" value="1"/>
</dbReference>
<dbReference type="Gene3D" id="3.40.50.150">
    <property type="entry name" value="Vaccinia Virus protein VP39"/>
    <property type="match status" value="1"/>
</dbReference>
<evidence type="ECO:0000256" key="3">
    <source>
        <dbReference type="ARBA" id="ARBA00022691"/>
    </source>
</evidence>
<reference evidence="4 5" key="1">
    <citation type="submission" date="2019-01" db="EMBL/GenBank/DDBJ databases">
        <authorList>
            <person name="Brito A."/>
        </authorList>
    </citation>
    <scope>NUCLEOTIDE SEQUENCE [LARGE SCALE GENOMIC DNA]</scope>
    <source>
        <strain evidence="4">1</strain>
    </source>
</reference>
<keyword evidence="5" id="KW-1185">Reference proteome</keyword>
<dbReference type="Pfam" id="PF13578">
    <property type="entry name" value="Methyltransf_24"/>
    <property type="match status" value="1"/>
</dbReference>